<proteinExistence type="predicted"/>
<dbReference type="PANTHER" id="PTHR23531:SF1">
    <property type="entry name" value="QUINOLENE RESISTANCE PROTEIN NORA"/>
    <property type="match status" value="1"/>
</dbReference>
<dbReference type="InterPro" id="IPR020846">
    <property type="entry name" value="MFS_dom"/>
</dbReference>
<comment type="caution">
    <text evidence="3">The sequence shown here is derived from an EMBL/GenBank/DDBJ whole genome shotgun (WGS) entry which is preliminary data.</text>
</comment>
<name>X0RRF5_9ZZZZ</name>
<dbReference type="InterPro" id="IPR036259">
    <property type="entry name" value="MFS_trans_sf"/>
</dbReference>
<keyword evidence="1" id="KW-0812">Transmembrane</keyword>
<dbReference type="AlphaFoldDB" id="X0RRF5"/>
<reference evidence="3" key="1">
    <citation type="journal article" date="2014" name="Front. Microbiol.">
        <title>High frequency of phylogenetically diverse reductive dehalogenase-homologous genes in deep subseafloor sedimentary metagenomes.</title>
        <authorList>
            <person name="Kawai M."/>
            <person name="Futagami T."/>
            <person name="Toyoda A."/>
            <person name="Takaki Y."/>
            <person name="Nishi S."/>
            <person name="Hori S."/>
            <person name="Arai W."/>
            <person name="Tsubouchi T."/>
            <person name="Morono Y."/>
            <person name="Uchiyama I."/>
            <person name="Ito T."/>
            <person name="Fujiyama A."/>
            <person name="Inagaki F."/>
            <person name="Takami H."/>
        </authorList>
    </citation>
    <scope>NUCLEOTIDE SEQUENCE</scope>
    <source>
        <strain evidence="3">Expedition CK06-06</strain>
    </source>
</reference>
<feature type="domain" description="Major facilitator superfamily (MFS) profile" evidence="2">
    <location>
        <begin position="1"/>
        <end position="112"/>
    </location>
</feature>
<evidence type="ECO:0000256" key="1">
    <source>
        <dbReference type="SAM" id="Phobius"/>
    </source>
</evidence>
<feature type="transmembrane region" description="Helical" evidence="1">
    <location>
        <begin position="18"/>
        <end position="43"/>
    </location>
</feature>
<dbReference type="SUPFAM" id="SSF103473">
    <property type="entry name" value="MFS general substrate transporter"/>
    <property type="match status" value="1"/>
</dbReference>
<dbReference type="EMBL" id="BARS01001407">
    <property type="protein sequence ID" value="GAF71424.1"/>
    <property type="molecule type" value="Genomic_DNA"/>
</dbReference>
<dbReference type="Gene3D" id="1.20.1250.20">
    <property type="entry name" value="MFS general substrate transporter like domains"/>
    <property type="match status" value="2"/>
</dbReference>
<dbReference type="PROSITE" id="PS50850">
    <property type="entry name" value="MFS"/>
    <property type="match status" value="1"/>
</dbReference>
<keyword evidence="1" id="KW-1133">Transmembrane helix</keyword>
<keyword evidence="1" id="KW-0472">Membrane</keyword>
<evidence type="ECO:0000259" key="2">
    <source>
        <dbReference type="PROSITE" id="PS50850"/>
    </source>
</evidence>
<protein>
    <recommendedName>
        <fullName evidence="2">Major facilitator superfamily (MFS) profile domain-containing protein</fullName>
    </recommendedName>
</protein>
<evidence type="ECO:0000313" key="3">
    <source>
        <dbReference type="EMBL" id="GAF71424.1"/>
    </source>
</evidence>
<dbReference type="PANTHER" id="PTHR23531">
    <property type="entry name" value="QUINOLENE RESISTANCE PROTEIN NORA"/>
    <property type="match status" value="1"/>
</dbReference>
<gene>
    <name evidence="3" type="ORF">S01H1_02788</name>
</gene>
<feature type="transmembrane region" description="Helical" evidence="1">
    <location>
        <begin position="55"/>
        <end position="73"/>
    </location>
</feature>
<feature type="non-terminal residue" evidence="3">
    <location>
        <position position="1"/>
    </location>
</feature>
<dbReference type="InterPro" id="IPR011701">
    <property type="entry name" value="MFS"/>
</dbReference>
<dbReference type="GO" id="GO:0022857">
    <property type="term" value="F:transmembrane transporter activity"/>
    <property type="evidence" value="ECO:0007669"/>
    <property type="project" value="InterPro"/>
</dbReference>
<feature type="transmembrane region" description="Helical" evidence="1">
    <location>
        <begin position="85"/>
        <end position="102"/>
    </location>
</feature>
<accession>X0RRF5</accession>
<organism evidence="3">
    <name type="scientific">marine sediment metagenome</name>
    <dbReference type="NCBI Taxonomy" id="412755"/>
    <lineage>
        <taxon>unclassified sequences</taxon>
        <taxon>metagenomes</taxon>
        <taxon>ecological metagenomes</taxon>
    </lineage>
</organism>
<sequence>ACIVGFNLFLISQISSSWLFVLTGFIGGFGQGLIFPALSTYIIDILGRENKGLALSLYLAFFDIGMGVGSVFFGWVSDLYGYRKMYLLAGIVFFLVTVIFTWKAPSPTSKRN</sequence>
<dbReference type="Pfam" id="PF07690">
    <property type="entry name" value="MFS_1"/>
    <property type="match status" value="1"/>
</dbReference>
<dbReference type="InterPro" id="IPR052714">
    <property type="entry name" value="MFS_Exporter"/>
</dbReference>